<dbReference type="PROSITE" id="PS00061">
    <property type="entry name" value="ADH_SHORT"/>
    <property type="match status" value="1"/>
</dbReference>
<gene>
    <name evidence="6" type="ORF">AN477_08000</name>
</gene>
<dbReference type="EC" id="1.1.1.69" evidence="6"/>
<dbReference type="RefSeq" id="WP_054968650.1">
    <property type="nucleotide sequence ID" value="NZ_LJCO01000038.1"/>
</dbReference>
<dbReference type="PRINTS" id="PR00081">
    <property type="entry name" value="GDHRDH"/>
</dbReference>
<dbReference type="NCBIfam" id="NF005559">
    <property type="entry name" value="PRK07231.1"/>
    <property type="match status" value="1"/>
</dbReference>
<keyword evidence="2" id="KW-0521">NADP</keyword>
<evidence type="ECO:0000313" key="7">
    <source>
        <dbReference type="Proteomes" id="UP000050482"/>
    </source>
</evidence>
<dbReference type="GO" id="GO:0008874">
    <property type="term" value="F:gluconate 5-dehydrogenase activity"/>
    <property type="evidence" value="ECO:0007669"/>
    <property type="project" value="UniProtKB-EC"/>
</dbReference>
<comment type="caution">
    <text evidence="6">The sequence shown here is derived from an EMBL/GenBank/DDBJ whole genome shotgun (WGS) entry which is preliminary data.</text>
</comment>
<dbReference type="InterPro" id="IPR002347">
    <property type="entry name" value="SDR_fam"/>
</dbReference>
<accession>A0A0P9GT04</accession>
<dbReference type="FunFam" id="3.40.50.720:FF:000240">
    <property type="entry name" value="SDR family oxidoreductase"/>
    <property type="match status" value="1"/>
</dbReference>
<dbReference type="PANTHER" id="PTHR43618">
    <property type="entry name" value="7-ALPHA-HYDROXYSTEROID DEHYDROGENASE"/>
    <property type="match status" value="1"/>
</dbReference>
<keyword evidence="7" id="KW-1185">Reference proteome</keyword>
<dbReference type="InterPro" id="IPR036291">
    <property type="entry name" value="NAD(P)-bd_dom_sf"/>
</dbReference>
<dbReference type="GO" id="GO:0005975">
    <property type="term" value="P:carbohydrate metabolic process"/>
    <property type="evidence" value="ECO:0007669"/>
    <property type="project" value="UniProtKB-ARBA"/>
</dbReference>
<evidence type="ECO:0000256" key="2">
    <source>
        <dbReference type="ARBA" id="ARBA00022857"/>
    </source>
</evidence>
<sequence length="257" mass="27158">MDVFDLFRLKDKVAVITGGGRGLGQQIAEAYVEAGAKVVLCSRRVENCKQVKEQLEAAGGEALAVQLDVTDPNSVNQAVQQALDHFGKIDILVNNSGASWGAPALDMPYDAWQKVMQTNLTGSFLMSQAVGRFMKENGGGKILNIASVAGLRGSEPEGLDAVGYSASKGGIIALTRDLAVKWARYNIYVNAIAPGFFLTKMTKDVLAYGGDRIIQSTPLHRIGGERDLQGAALYFASAASDYVTGQVLAVDGGGTAK</sequence>
<organism evidence="6 7">
    <name type="scientific">Alicyclobacillus ferrooxydans</name>
    <dbReference type="NCBI Taxonomy" id="471514"/>
    <lineage>
        <taxon>Bacteria</taxon>
        <taxon>Bacillati</taxon>
        <taxon>Bacillota</taxon>
        <taxon>Bacilli</taxon>
        <taxon>Bacillales</taxon>
        <taxon>Alicyclobacillaceae</taxon>
        <taxon>Alicyclobacillus</taxon>
    </lineage>
</organism>
<dbReference type="PRINTS" id="PR00080">
    <property type="entry name" value="SDRFAMILY"/>
</dbReference>
<dbReference type="InterPro" id="IPR020904">
    <property type="entry name" value="Sc_DH/Rdtase_CS"/>
</dbReference>
<dbReference type="PANTHER" id="PTHR43618:SF8">
    <property type="entry name" value="7ALPHA-HYDROXYSTEROID DEHYDROGENASE"/>
    <property type="match status" value="1"/>
</dbReference>
<dbReference type="Pfam" id="PF00106">
    <property type="entry name" value="adh_short"/>
    <property type="match status" value="1"/>
</dbReference>
<name>A0A0P9GT04_9BACL</name>
<evidence type="ECO:0000313" key="6">
    <source>
        <dbReference type="EMBL" id="KPV44236.1"/>
    </source>
</evidence>
<dbReference type="PATRIC" id="fig|471514.4.peg.1897"/>
<dbReference type="Gene3D" id="3.40.50.720">
    <property type="entry name" value="NAD(P)-binding Rossmann-like Domain"/>
    <property type="match status" value="1"/>
</dbReference>
<dbReference type="OrthoDB" id="125587at2"/>
<comment type="similarity">
    <text evidence="1 4">Belongs to the short-chain dehydrogenases/reductases (SDR) family.</text>
</comment>
<dbReference type="InterPro" id="IPR052178">
    <property type="entry name" value="Sec_Metab_Biosynth_SDR"/>
</dbReference>
<dbReference type="SMART" id="SM00822">
    <property type="entry name" value="PKS_KR"/>
    <property type="match status" value="1"/>
</dbReference>
<dbReference type="STRING" id="471514.AN477_08000"/>
<dbReference type="Proteomes" id="UP000050482">
    <property type="component" value="Unassembled WGS sequence"/>
</dbReference>
<dbReference type="EMBL" id="LJCO01000038">
    <property type="protein sequence ID" value="KPV44236.1"/>
    <property type="molecule type" value="Genomic_DNA"/>
</dbReference>
<evidence type="ECO:0000256" key="3">
    <source>
        <dbReference type="ARBA" id="ARBA00023002"/>
    </source>
</evidence>
<dbReference type="NCBIfam" id="NF006070">
    <property type="entry name" value="PRK08213.1"/>
    <property type="match status" value="1"/>
</dbReference>
<keyword evidence="3 6" id="KW-0560">Oxidoreductase</keyword>
<feature type="domain" description="Ketoreductase" evidence="5">
    <location>
        <begin position="12"/>
        <end position="211"/>
    </location>
</feature>
<protein>
    <submittedName>
        <fullName evidence="6">Gluconate 5-dehydrogenase</fullName>
        <ecNumber evidence="6">1.1.1.69</ecNumber>
    </submittedName>
</protein>
<proteinExistence type="inferred from homology"/>
<dbReference type="InterPro" id="IPR057326">
    <property type="entry name" value="KR_dom"/>
</dbReference>
<dbReference type="SUPFAM" id="SSF51735">
    <property type="entry name" value="NAD(P)-binding Rossmann-fold domains"/>
    <property type="match status" value="1"/>
</dbReference>
<evidence type="ECO:0000256" key="1">
    <source>
        <dbReference type="ARBA" id="ARBA00006484"/>
    </source>
</evidence>
<reference evidence="6 7" key="1">
    <citation type="submission" date="2015-09" db="EMBL/GenBank/DDBJ databases">
        <title>Draft genome sequence of Alicyclobacillus ferrooxydans DSM 22381.</title>
        <authorList>
            <person name="Hemp J."/>
        </authorList>
    </citation>
    <scope>NUCLEOTIDE SEQUENCE [LARGE SCALE GENOMIC DNA]</scope>
    <source>
        <strain evidence="6 7">TC-34</strain>
    </source>
</reference>
<dbReference type="AlphaFoldDB" id="A0A0P9GT04"/>
<evidence type="ECO:0000256" key="4">
    <source>
        <dbReference type="RuleBase" id="RU000363"/>
    </source>
</evidence>
<evidence type="ECO:0000259" key="5">
    <source>
        <dbReference type="SMART" id="SM00822"/>
    </source>
</evidence>